<evidence type="ECO:0000313" key="4">
    <source>
        <dbReference type="Proteomes" id="UP001218188"/>
    </source>
</evidence>
<evidence type="ECO:0000313" key="3">
    <source>
        <dbReference type="EMBL" id="KAJ7029923.1"/>
    </source>
</evidence>
<evidence type="ECO:0000256" key="2">
    <source>
        <dbReference type="SAM" id="SignalP"/>
    </source>
</evidence>
<feature type="compositionally biased region" description="Basic residues" evidence="1">
    <location>
        <begin position="242"/>
        <end position="259"/>
    </location>
</feature>
<dbReference type="EMBL" id="JARJCM010000096">
    <property type="protein sequence ID" value="KAJ7029923.1"/>
    <property type="molecule type" value="Genomic_DNA"/>
</dbReference>
<keyword evidence="4" id="KW-1185">Reference proteome</keyword>
<feature type="signal peptide" evidence="2">
    <location>
        <begin position="1"/>
        <end position="23"/>
    </location>
</feature>
<reference evidence="3" key="1">
    <citation type="submission" date="2023-03" db="EMBL/GenBank/DDBJ databases">
        <title>Massive genome expansion in bonnet fungi (Mycena s.s.) driven by repeated elements and novel gene families across ecological guilds.</title>
        <authorList>
            <consortium name="Lawrence Berkeley National Laboratory"/>
            <person name="Harder C.B."/>
            <person name="Miyauchi S."/>
            <person name="Viragh M."/>
            <person name="Kuo A."/>
            <person name="Thoen E."/>
            <person name="Andreopoulos B."/>
            <person name="Lu D."/>
            <person name="Skrede I."/>
            <person name="Drula E."/>
            <person name="Henrissat B."/>
            <person name="Morin E."/>
            <person name="Kohler A."/>
            <person name="Barry K."/>
            <person name="LaButti K."/>
            <person name="Morin E."/>
            <person name="Salamov A."/>
            <person name="Lipzen A."/>
            <person name="Mereny Z."/>
            <person name="Hegedus B."/>
            <person name="Baldrian P."/>
            <person name="Stursova M."/>
            <person name="Weitz H."/>
            <person name="Taylor A."/>
            <person name="Grigoriev I.V."/>
            <person name="Nagy L.G."/>
            <person name="Martin F."/>
            <person name="Kauserud H."/>
        </authorList>
    </citation>
    <scope>NUCLEOTIDE SEQUENCE</scope>
    <source>
        <strain evidence="3">CBHHK200</strain>
    </source>
</reference>
<accession>A0AAD6SLL8</accession>
<protein>
    <submittedName>
        <fullName evidence="3">Uncharacterized protein</fullName>
    </submittedName>
</protein>
<sequence>MSPSSLLLTPLPLHLLLVRSVKNYQISSGKSERSCSTADGNPSEQYATDSPQALFKLKFLKTQTPALYLGFTCHESEVRSKTAFIKAENSEELFAVLRSITRLQGLPEKKNNTAAEGREVYIEYQRYFNNFLPFAKKNDDWEAPPEVAAAVPTWANLRGHSFTRDQITLSANLTTTATNNNNSLFRSVEALGEEVGAEGDELDSQRRKVLDRKYGSAAWGQFKAWVDRKLAELDSPVAGPSKSKKKKKKKSKAKGKSKARKEADSDDLDGSSGTD</sequence>
<feature type="chain" id="PRO_5042110429" evidence="2">
    <location>
        <begin position="24"/>
        <end position="275"/>
    </location>
</feature>
<feature type="region of interest" description="Disordered" evidence="1">
    <location>
        <begin position="233"/>
        <end position="275"/>
    </location>
</feature>
<dbReference type="Proteomes" id="UP001218188">
    <property type="component" value="Unassembled WGS sequence"/>
</dbReference>
<name>A0AAD6SLL8_9AGAR</name>
<comment type="caution">
    <text evidence="3">The sequence shown here is derived from an EMBL/GenBank/DDBJ whole genome shotgun (WGS) entry which is preliminary data.</text>
</comment>
<gene>
    <name evidence="3" type="ORF">C8F04DRAFT_1187276</name>
</gene>
<organism evidence="3 4">
    <name type="scientific">Mycena alexandri</name>
    <dbReference type="NCBI Taxonomy" id="1745969"/>
    <lineage>
        <taxon>Eukaryota</taxon>
        <taxon>Fungi</taxon>
        <taxon>Dikarya</taxon>
        <taxon>Basidiomycota</taxon>
        <taxon>Agaricomycotina</taxon>
        <taxon>Agaricomycetes</taxon>
        <taxon>Agaricomycetidae</taxon>
        <taxon>Agaricales</taxon>
        <taxon>Marasmiineae</taxon>
        <taxon>Mycenaceae</taxon>
        <taxon>Mycena</taxon>
    </lineage>
</organism>
<evidence type="ECO:0000256" key="1">
    <source>
        <dbReference type="SAM" id="MobiDB-lite"/>
    </source>
</evidence>
<proteinExistence type="predicted"/>
<dbReference type="AlphaFoldDB" id="A0AAD6SLL8"/>
<keyword evidence="2" id="KW-0732">Signal</keyword>